<sequence>MLLRILSALFLTWTAVFAQAATYSPAIRDGGSRFLARSLGSACYSMDSLRRGLPCNPAYVAKEKSPRFDTDLLLGSNMEYLREAEALLNGTSDEASVAKMFSRREAVDGEISIEASFQRPTWGISVEPYRLVYIYQFENSSLPMVDMIASEEQSIKAQLASFTAGNFYAGLQLRYTHVKYVGNYFSVVEALAGDRDELFEIHNQDILYVEPGLLYAWEEAPWEPQISAMLSQWGVSDKKSEQYPIRPQGLLGASVKPAVPLGLLEVGVQFQVHNETENFQDAVRGAVTYQLGVLQGVLSASQYDQAAAFLATYKSFSTGLSYWSERENKSVFVQFGVSL</sequence>
<feature type="signal peptide" evidence="1">
    <location>
        <begin position="1"/>
        <end position="20"/>
    </location>
</feature>
<accession>A0A1Z3N6K5</accession>
<name>A0A1Z3N6K5_BDEBC</name>
<dbReference type="RefSeq" id="WP_088564658.1">
    <property type="nucleotide sequence ID" value="NZ_CP020946.1"/>
</dbReference>
<dbReference type="Proteomes" id="UP000197003">
    <property type="component" value="Chromosome"/>
</dbReference>
<gene>
    <name evidence="2" type="ORF">B9G79_05590</name>
</gene>
<reference evidence="2 3" key="1">
    <citation type="submission" date="2017-04" db="EMBL/GenBank/DDBJ databases">
        <title>Whole genome sequence of Bdellovibrio bacteriovorus strain SSB218315.</title>
        <authorList>
            <person name="Oyedara O."/>
            <person name="Rodriguez-Perez M.A."/>
        </authorList>
    </citation>
    <scope>NUCLEOTIDE SEQUENCE [LARGE SCALE GENOMIC DNA]</scope>
    <source>
        <strain evidence="2 3">SSB218315</strain>
    </source>
</reference>
<dbReference type="AlphaFoldDB" id="A0A1Z3N6K5"/>
<evidence type="ECO:0000256" key="1">
    <source>
        <dbReference type="SAM" id="SignalP"/>
    </source>
</evidence>
<proteinExistence type="predicted"/>
<protein>
    <submittedName>
        <fullName evidence="2">Uncharacterized protein</fullName>
    </submittedName>
</protein>
<feature type="chain" id="PRO_5012057314" evidence="1">
    <location>
        <begin position="21"/>
        <end position="339"/>
    </location>
</feature>
<organism evidence="2 3">
    <name type="scientific">Bdellovibrio bacteriovorus</name>
    <dbReference type="NCBI Taxonomy" id="959"/>
    <lineage>
        <taxon>Bacteria</taxon>
        <taxon>Pseudomonadati</taxon>
        <taxon>Bdellovibrionota</taxon>
        <taxon>Bdellovibrionia</taxon>
        <taxon>Bdellovibrionales</taxon>
        <taxon>Pseudobdellovibrionaceae</taxon>
        <taxon>Bdellovibrio</taxon>
    </lineage>
</organism>
<dbReference type="OrthoDB" id="5289545at2"/>
<dbReference type="EMBL" id="CP020946">
    <property type="protein sequence ID" value="ASD63077.1"/>
    <property type="molecule type" value="Genomic_DNA"/>
</dbReference>
<evidence type="ECO:0000313" key="2">
    <source>
        <dbReference type="EMBL" id="ASD63077.1"/>
    </source>
</evidence>
<evidence type="ECO:0000313" key="3">
    <source>
        <dbReference type="Proteomes" id="UP000197003"/>
    </source>
</evidence>
<keyword evidence="1" id="KW-0732">Signal</keyword>